<feature type="domain" description="Thioredoxin" evidence="6">
    <location>
        <begin position="21"/>
        <end position="138"/>
    </location>
</feature>
<dbReference type="GO" id="GO:0005783">
    <property type="term" value="C:endoplasmic reticulum"/>
    <property type="evidence" value="ECO:0007669"/>
    <property type="project" value="TreeGrafter"/>
</dbReference>
<feature type="signal peptide" evidence="5">
    <location>
        <begin position="1"/>
        <end position="32"/>
    </location>
</feature>
<sequence>MGARSKYPRSSSLAVSMLMILVTICALPPTNAKNLHLNHRDYYDVTHNKTVFIKFYAPWCSFSKKMARDWDKLTDEWQGHEVGLVAEVDCTDTQKGGGKKLCDHLGIESFPTLKYGDPSNNGGRSFQEMNDFAKKNLIPLCSIENFEICDSETKLLLKRLTEMDKSELKELIKEEEKKLEDAEKEYKNKVDELTIQYEVAEKIRRKAVDEVMNGHLGTMRQVLMARDDALEEEEENYNTNRDSRREEL</sequence>
<reference evidence="7" key="1">
    <citation type="journal article" date="2021" name="Sci. Rep.">
        <title>Diploid genomic architecture of Nitzschia inconspicua, an elite biomass production diatom.</title>
        <authorList>
            <person name="Oliver A."/>
            <person name="Podell S."/>
            <person name="Pinowska A."/>
            <person name="Traller J.C."/>
            <person name="Smith S.R."/>
            <person name="McClure R."/>
            <person name="Beliaev A."/>
            <person name="Bohutskyi P."/>
            <person name="Hill E.A."/>
            <person name="Rabines A."/>
            <person name="Zheng H."/>
            <person name="Allen L.Z."/>
            <person name="Kuo A."/>
            <person name="Grigoriev I.V."/>
            <person name="Allen A.E."/>
            <person name="Hazlebeck D."/>
            <person name="Allen E.E."/>
        </authorList>
    </citation>
    <scope>NUCLEOTIDE SEQUENCE</scope>
    <source>
        <strain evidence="7">Hildebrandi</strain>
    </source>
</reference>
<dbReference type="PANTHER" id="PTHR45672">
    <property type="entry name" value="PROTEIN DISULFIDE-ISOMERASE C17H9.14C-RELATED"/>
    <property type="match status" value="1"/>
</dbReference>
<evidence type="ECO:0000256" key="4">
    <source>
        <dbReference type="SAM" id="MobiDB-lite"/>
    </source>
</evidence>
<evidence type="ECO:0000259" key="6">
    <source>
        <dbReference type="PROSITE" id="PS51352"/>
    </source>
</evidence>
<protein>
    <submittedName>
        <fullName evidence="7">Thioredoxin</fullName>
    </submittedName>
</protein>
<dbReference type="Proteomes" id="UP000693970">
    <property type="component" value="Unassembled WGS sequence"/>
</dbReference>
<dbReference type="Pfam" id="PF00085">
    <property type="entry name" value="Thioredoxin"/>
    <property type="match status" value="1"/>
</dbReference>
<dbReference type="InterPro" id="IPR013766">
    <property type="entry name" value="Thioredoxin_domain"/>
</dbReference>
<organism evidence="7 8">
    <name type="scientific">Nitzschia inconspicua</name>
    <dbReference type="NCBI Taxonomy" id="303405"/>
    <lineage>
        <taxon>Eukaryota</taxon>
        <taxon>Sar</taxon>
        <taxon>Stramenopiles</taxon>
        <taxon>Ochrophyta</taxon>
        <taxon>Bacillariophyta</taxon>
        <taxon>Bacillariophyceae</taxon>
        <taxon>Bacillariophycidae</taxon>
        <taxon>Bacillariales</taxon>
        <taxon>Bacillariaceae</taxon>
        <taxon>Nitzschia</taxon>
    </lineage>
</organism>
<dbReference type="OrthoDB" id="72053at2759"/>
<dbReference type="CDD" id="cd02961">
    <property type="entry name" value="PDI_a_family"/>
    <property type="match status" value="1"/>
</dbReference>
<accession>A0A9K3PHL1</accession>
<keyword evidence="3" id="KW-0175">Coiled coil</keyword>
<evidence type="ECO:0000256" key="2">
    <source>
        <dbReference type="ARBA" id="ARBA00022729"/>
    </source>
</evidence>
<dbReference type="InterPro" id="IPR051063">
    <property type="entry name" value="PDI"/>
</dbReference>
<evidence type="ECO:0000256" key="3">
    <source>
        <dbReference type="SAM" id="Coils"/>
    </source>
</evidence>
<comment type="caution">
    <text evidence="7">The sequence shown here is derived from an EMBL/GenBank/DDBJ whole genome shotgun (WGS) entry which is preliminary data.</text>
</comment>
<gene>
    <name evidence="7" type="ORF">IV203_016220</name>
</gene>
<dbReference type="GO" id="GO:0006457">
    <property type="term" value="P:protein folding"/>
    <property type="evidence" value="ECO:0007669"/>
    <property type="project" value="TreeGrafter"/>
</dbReference>
<keyword evidence="2 5" id="KW-0732">Signal</keyword>
<reference evidence="7" key="2">
    <citation type="submission" date="2021-04" db="EMBL/GenBank/DDBJ databases">
        <authorList>
            <person name="Podell S."/>
        </authorList>
    </citation>
    <scope>NUCLEOTIDE SEQUENCE</scope>
    <source>
        <strain evidence="7">Hildebrandi</strain>
    </source>
</reference>
<proteinExistence type="inferred from homology"/>
<feature type="chain" id="PRO_5039919907" evidence="5">
    <location>
        <begin position="33"/>
        <end position="248"/>
    </location>
</feature>
<keyword evidence="8" id="KW-1185">Reference proteome</keyword>
<comment type="similarity">
    <text evidence="1">Belongs to the protein disulfide isomerase family.</text>
</comment>
<dbReference type="AlphaFoldDB" id="A0A9K3PHL1"/>
<dbReference type="PROSITE" id="PS51352">
    <property type="entry name" value="THIOREDOXIN_2"/>
    <property type="match status" value="1"/>
</dbReference>
<evidence type="ECO:0000256" key="5">
    <source>
        <dbReference type="SAM" id="SignalP"/>
    </source>
</evidence>
<dbReference type="GO" id="GO:0003756">
    <property type="term" value="F:protein disulfide isomerase activity"/>
    <property type="evidence" value="ECO:0007669"/>
    <property type="project" value="TreeGrafter"/>
</dbReference>
<feature type="coiled-coil region" evidence="3">
    <location>
        <begin position="158"/>
        <end position="210"/>
    </location>
</feature>
<evidence type="ECO:0000256" key="1">
    <source>
        <dbReference type="ARBA" id="ARBA00006347"/>
    </source>
</evidence>
<name>A0A9K3PHL1_9STRA</name>
<evidence type="ECO:0000313" key="8">
    <source>
        <dbReference type="Proteomes" id="UP000693970"/>
    </source>
</evidence>
<feature type="region of interest" description="Disordered" evidence="4">
    <location>
        <begin position="227"/>
        <end position="248"/>
    </location>
</feature>
<evidence type="ECO:0000313" key="7">
    <source>
        <dbReference type="EMBL" id="KAG7347515.1"/>
    </source>
</evidence>
<dbReference type="PANTHER" id="PTHR45672:SF3">
    <property type="entry name" value="THIOREDOXIN DOMAIN-CONTAINING PROTEIN 5"/>
    <property type="match status" value="1"/>
</dbReference>
<dbReference type="EMBL" id="JAGRRH010000020">
    <property type="protein sequence ID" value="KAG7347515.1"/>
    <property type="molecule type" value="Genomic_DNA"/>
</dbReference>